<gene>
    <name evidence="1" type="ORF">JCM21714_35</name>
</gene>
<dbReference type="AlphaFoldDB" id="W4VEB9"/>
<evidence type="ECO:0000313" key="2">
    <source>
        <dbReference type="Proteomes" id="UP000019102"/>
    </source>
</evidence>
<comment type="caution">
    <text evidence="1">The sequence shown here is derived from an EMBL/GenBank/DDBJ whole genome shotgun (WGS) entry which is preliminary data.</text>
</comment>
<dbReference type="InterPro" id="IPR027417">
    <property type="entry name" value="P-loop_NTPase"/>
</dbReference>
<evidence type="ECO:0000313" key="1">
    <source>
        <dbReference type="EMBL" id="GAE91099.1"/>
    </source>
</evidence>
<dbReference type="PANTHER" id="PTHR41259:SF1">
    <property type="entry name" value="DOUBLE-STRAND BREAK REPAIR RAD50 ATPASE, PUTATIVE-RELATED"/>
    <property type="match status" value="1"/>
</dbReference>
<dbReference type="eggNOG" id="COG1196">
    <property type="taxonomic scope" value="Bacteria"/>
</dbReference>
<dbReference type="PANTHER" id="PTHR41259">
    <property type="entry name" value="DOUBLE-STRAND BREAK REPAIR RAD50 ATPASE, PUTATIVE-RELATED"/>
    <property type="match status" value="1"/>
</dbReference>
<keyword evidence="2" id="KW-1185">Reference proteome</keyword>
<dbReference type="OrthoDB" id="9764467at2"/>
<dbReference type="Gene3D" id="3.40.50.300">
    <property type="entry name" value="P-loop containing nucleotide triphosphate hydrolases"/>
    <property type="match status" value="1"/>
</dbReference>
<sequence length="202" mass="23105">MSVQAAEEKQSVLAKITDLTDQYVNHKLAALLLKKGIEYYREQNQSPIINRASEIFHRLTLSSFDGITVDFDEKDQPVIMATRNEDEKLTVSGMSDGSTDQLYLALRIASIEKYVSENEPIPFIVDDILVHFDDERSKETLQVLMELSKQTQVIFFTHHSRLIELMNEIATEKNYQQTEIQSGWDMETDSLSQSLPQMIGSV</sequence>
<reference evidence="1 2" key="1">
    <citation type="journal article" date="2014" name="Genome Announc.">
        <title>Draft Genome Sequence of the Boron-Tolerant and Moderately Halotolerant Bacterium Gracilibacillus boraciitolerans JCM 21714T.</title>
        <authorList>
            <person name="Ahmed I."/>
            <person name="Oshima K."/>
            <person name="Suda W."/>
            <person name="Kitamura K."/>
            <person name="Iida T."/>
            <person name="Ohmori Y."/>
            <person name="Fujiwara T."/>
            <person name="Hattori M."/>
            <person name="Ohkuma M."/>
        </authorList>
    </citation>
    <scope>NUCLEOTIDE SEQUENCE [LARGE SCALE GENOMIC DNA]</scope>
    <source>
        <strain evidence="1 2">JCM 21714</strain>
    </source>
</reference>
<dbReference type="STRING" id="1298598.JCM21714_35"/>
<dbReference type="Proteomes" id="UP000019102">
    <property type="component" value="Unassembled WGS sequence"/>
</dbReference>
<name>W4VEB9_9BACI</name>
<dbReference type="RefSeq" id="WP_052000293.1">
    <property type="nucleotide sequence ID" value="NZ_BAVS01000001.1"/>
</dbReference>
<protein>
    <submittedName>
        <fullName evidence="1">DNA double-strand break repair Rad50 ATPase</fullName>
    </submittedName>
</protein>
<proteinExistence type="predicted"/>
<dbReference type="EMBL" id="BAVS01000001">
    <property type="protein sequence ID" value="GAE91099.1"/>
    <property type="molecule type" value="Genomic_DNA"/>
</dbReference>
<dbReference type="SUPFAM" id="SSF52540">
    <property type="entry name" value="P-loop containing nucleoside triphosphate hydrolases"/>
    <property type="match status" value="1"/>
</dbReference>
<accession>W4VEB9</accession>
<organism evidence="1 2">
    <name type="scientific">Gracilibacillus boraciitolerans JCM 21714</name>
    <dbReference type="NCBI Taxonomy" id="1298598"/>
    <lineage>
        <taxon>Bacteria</taxon>
        <taxon>Bacillati</taxon>
        <taxon>Bacillota</taxon>
        <taxon>Bacilli</taxon>
        <taxon>Bacillales</taxon>
        <taxon>Bacillaceae</taxon>
        <taxon>Gracilibacillus</taxon>
    </lineage>
</organism>